<dbReference type="InterPro" id="IPR053138">
    <property type="entry name" value="N-alpha-Ac-DABA_deacetylase"/>
</dbReference>
<dbReference type="OrthoDB" id="9782876at2"/>
<gene>
    <name evidence="6" type="ORF">ALO_10884</name>
</gene>
<evidence type="ECO:0000256" key="1">
    <source>
        <dbReference type="ARBA" id="ARBA00001947"/>
    </source>
</evidence>
<dbReference type="Gene3D" id="3.40.630.10">
    <property type="entry name" value="Zn peptidases"/>
    <property type="match status" value="1"/>
</dbReference>
<dbReference type="GO" id="GO:0016811">
    <property type="term" value="F:hydrolase activity, acting on carbon-nitrogen (but not peptide) bonds, in linear amides"/>
    <property type="evidence" value="ECO:0007669"/>
    <property type="project" value="InterPro"/>
</dbReference>
<organism evidence="6 7">
    <name type="scientific">Acetonema longum DSM 6540</name>
    <dbReference type="NCBI Taxonomy" id="1009370"/>
    <lineage>
        <taxon>Bacteria</taxon>
        <taxon>Bacillati</taxon>
        <taxon>Bacillota</taxon>
        <taxon>Negativicutes</taxon>
        <taxon>Acetonemataceae</taxon>
        <taxon>Acetonema</taxon>
    </lineage>
</organism>
<protein>
    <submittedName>
        <fullName evidence="6">Succinylglutamate desuccinylase/aspartoacylase</fullName>
    </submittedName>
</protein>
<dbReference type="eggNOG" id="COG3608">
    <property type="taxonomic scope" value="Bacteria"/>
</dbReference>
<dbReference type="Proteomes" id="UP000003240">
    <property type="component" value="Unassembled WGS sequence"/>
</dbReference>
<dbReference type="GO" id="GO:0046872">
    <property type="term" value="F:metal ion binding"/>
    <property type="evidence" value="ECO:0007669"/>
    <property type="project" value="UniProtKB-KW"/>
</dbReference>
<dbReference type="CDD" id="cd06254">
    <property type="entry name" value="M14_ASTE_ASPA-like"/>
    <property type="match status" value="1"/>
</dbReference>
<name>F7NJC1_9FIRM</name>
<evidence type="ECO:0000313" key="6">
    <source>
        <dbReference type="EMBL" id="EGO63869.1"/>
    </source>
</evidence>
<dbReference type="STRING" id="1009370.ALO_10884"/>
<reference evidence="6 7" key="1">
    <citation type="journal article" date="2011" name="EMBO J.">
        <title>Structural diversity of bacterial flagellar motors.</title>
        <authorList>
            <person name="Chen S."/>
            <person name="Beeby M."/>
            <person name="Murphy G.E."/>
            <person name="Leadbetter J.R."/>
            <person name="Hendrixson D.R."/>
            <person name="Briegel A."/>
            <person name="Li Z."/>
            <person name="Shi J."/>
            <person name="Tocheva E.I."/>
            <person name="Muller A."/>
            <person name="Dobro M.J."/>
            <person name="Jensen G.J."/>
        </authorList>
    </citation>
    <scope>NUCLEOTIDE SEQUENCE [LARGE SCALE GENOMIC DNA]</scope>
    <source>
        <strain evidence="6 7">DSM 6540</strain>
    </source>
</reference>
<comment type="caution">
    <text evidence="6">The sequence shown here is derived from an EMBL/GenBank/DDBJ whole genome shotgun (WGS) entry which is preliminary data.</text>
</comment>
<dbReference type="Pfam" id="PF24827">
    <property type="entry name" value="AstE_AspA_cat"/>
    <property type="match status" value="1"/>
</dbReference>
<keyword evidence="7" id="KW-1185">Reference proteome</keyword>
<dbReference type="InterPro" id="IPR055438">
    <property type="entry name" value="AstE_AspA_cat"/>
</dbReference>
<dbReference type="GO" id="GO:0016788">
    <property type="term" value="F:hydrolase activity, acting on ester bonds"/>
    <property type="evidence" value="ECO:0007669"/>
    <property type="project" value="InterPro"/>
</dbReference>
<dbReference type="AlphaFoldDB" id="F7NJC1"/>
<evidence type="ECO:0000256" key="2">
    <source>
        <dbReference type="ARBA" id="ARBA00022723"/>
    </source>
</evidence>
<dbReference type="PANTHER" id="PTHR37326">
    <property type="entry name" value="BLL3975 PROTEIN"/>
    <property type="match status" value="1"/>
</dbReference>
<feature type="domain" description="Succinylglutamate desuccinylase/Aspartoacylase catalytic" evidence="5">
    <location>
        <begin position="40"/>
        <end position="207"/>
    </location>
</feature>
<proteinExistence type="predicted"/>
<dbReference type="EMBL" id="AFGF01000085">
    <property type="protein sequence ID" value="EGO63869.1"/>
    <property type="molecule type" value="Genomic_DNA"/>
</dbReference>
<sequence length="323" mass="34823">MNIWTICGQTVASGGKKQIMLAADMAGCEMPAVMIKGVKPGKTILITAAVHGDEYPGIAAAIRAAKEIDPAAVTGQILIIPCVNTGGFWTGSRDVPSDGANLNANYPGKPNGTAGERIADFFVKDIFPQTDFIIDLHSGSAMEPLTPCLFFPDTAGDAVRQAAKAAAYVTDIPYLIASTATTGHYSYAANSLKIPGLLLERGHSGLCKDSWVEAYYRDIRLLLRHLAVYPFDDNHTVCPKKVFHKTIYLSALHTGLWFPAITANTDVKEGDLLGRMEDFFGNTITEYRAQADGTVFYYTGSLAVKQGQALVAYGLERYAESNI</sequence>
<evidence type="ECO:0000313" key="7">
    <source>
        <dbReference type="Proteomes" id="UP000003240"/>
    </source>
</evidence>
<dbReference type="RefSeq" id="WP_004095444.1">
    <property type="nucleotide sequence ID" value="NZ_AFGF01000085.1"/>
</dbReference>
<keyword evidence="2" id="KW-0479">Metal-binding</keyword>
<dbReference type="PANTHER" id="PTHR37326:SF1">
    <property type="entry name" value="BLL3975 PROTEIN"/>
    <property type="match status" value="1"/>
</dbReference>
<evidence type="ECO:0000256" key="4">
    <source>
        <dbReference type="ARBA" id="ARBA00022833"/>
    </source>
</evidence>
<evidence type="ECO:0000256" key="3">
    <source>
        <dbReference type="ARBA" id="ARBA00022801"/>
    </source>
</evidence>
<dbReference type="InterPro" id="IPR043795">
    <property type="entry name" value="N-alpha-Ac-DABA-like"/>
</dbReference>
<evidence type="ECO:0000259" key="5">
    <source>
        <dbReference type="Pfam" id="PF24827"/>
    </source>
</evidence>
<keyword evidence="4" id="KW-0862">Zinc</keyword>
<dbReference type="PIRSF" id="PIRSF039012">
    <property type="entry name" value="ASP"/>
    <property type="match status" value="1"/>
</dbReference>
<accession>F7NJC1</accession>
<comment type="cofactor">
    <cofactor evidence="1">
        <name>Zn(2+)</name>
        <dbReference type="ChEBI" id="CHEBI:29105"/>
    </cofactor>
</comment>
<dbReference type="SUPFAM" id="SSF53187">
    <property type="entry name" value="Zn-dependent exopeptidases"/>
    <property type="match status" value="1"/>
</dbReference>
<keyword evidence="3" id="KW-0378">Hydrolase</keyword>